<comment type="caution">
    <text evidence="1">The sequence shown here is derived from an EMBL/GenBank/DDBJ whole genome shotgun (WGS) entry which is preliminary data.</text>
</comment>
<evidence type="ECO:0000313" key="1">
    <source>
        <dbReference type="EMBL" id="GLQ90971.1"/>
    </source>
</evidence>
<name>A0ABQ5XGY8_9GAMM</name>
<organism evidence="1 2">
    <name type="scientific">Dyella flagellata</name>
    <dbReference type="NCBI Taxonomy" id="1867833"/>
    <lineage>
        <taxon>Bacteria</taxon>
        <taxon>Pseudomonadati</taxon>
        <taxon>Pseudomonadota</taxon>
        <taxon>Gammaproteobacteria</taxon>
        <taxon>Lysobacterales</taxon>
        <taxon>Rhodanobacteraceae</taxon>
        <taxon>Dyella</taxon>
    </lineage>
</organism>
<protein>
    <submittedName>
        <fullName evidence="1">Uncharacterized protein</fullName>
    </submittedName>
</protein>
<reference evidence="2" key="1">
    <citation type="journal article" date="2019" name="Int. J. Syst. Evol. Microbiol.">
        <title>The Global Catalogue of Microorganisms (GCM) 10K type strain sequencing project: providing services to taxonomists for standard genome sequencing and annotation.</title>
        <authorList>
            <consortium name="The Broad Institute Genomics Platform"/>
            <consortium name="The Broad Institute Genome Sequencing Center for Infectious Disease"/>
            <person name="Wu L."/>
            <person name="Ma J."/>
        </authorList>
    </citation>
    <scope>NUCLEOTIDE SEQUENCE [LARGE SCALE GENOMIC DNA]</scope>
    <source>
        <strain evidence="2">NBRC 111981</strain>
    </source>
</reference>
<sequence length="186" mass="21627">METPFELQVITEIRDAFGKAQKDGDTSVSKSLVKKWMASQSINVRGAIYYYVADGGYSKVIEPMMTFEDYFNFIVPYLLDCIKLDIDGEWVHNQYIAGHELVGWITDFWEKDIHKKRLKEFKKTLALNFKEGDKGIKDAIVNGVLEHLFEDSGIRKFFSDWREDPELKQAYEDAMLWNTKPGIKPI</sequence>
<gene>
    <name evidence="1" type="ORF">GCM10007898_45470</name>
</gene>
<accession>A0ABQ5XGY8</accession>
<evidence type="ECO:0000313" key="2">
    <source>
        <dbReference type="Proteomes" id="UP001156627"/>
    </source>
</evidence>
<dbReference type="RefSeq" id="WP_284334383.1">
    <property type="nucleotide sequence ID" value="NZ_BSOA01000053.1"/>
</dbReference>
<keyword evidence="2" id="KW-1185">Reference proteome</keyword>
<dbReference type="Proteomes" id="UP001156627">
    <property type="component" value="Unassembled WGS sequence"/>
</dbReference>
<proteinExistence type="predicted"/>
<dbReference type="EMBL" id="BSOA01000053">
    <property type="protein sequence ID" value="GLQ90971.1"/>
    <property type="molecule type" value="Genomic_DNA"/>
</dbReference>